<feature type="compositionally biased region" description="Basic residues" evidence="1">
    <location>
        <begin position="350"/>
        <end position="360"/>
    </location>
</feature>
<dbReference type="EMBL" id="GG685819">
    <property type="protein sequence ID" value="EEQ99325.1"/>
    <property type="molecule type" value="Genomic_DNA"/>
</dbReference>
<dbReference type="InParanoid" id="C5LV87"/>
<evidence type="ECO:0000313" key="2">
    <source>
        <dbReference type="EMBL" id="EEQ99325.1"/>
    </source>
</evidence>
<evidence type="ECO:0000313" key="3">
    <source>
        <dbReference type="Proteomes" id="UP000007800"/>
    </source>
</evidence>
<feature type="region of interest" description="Disordered" evidence="1">
    <location>
        <begin position="49"/>
        <end position="206"/>
    </location>
</feature>
<feature type="compositionally biased region" description="Basic and acidic residues" evidence="1">
    <location>
        <begin position="176"/>
        <end position="187"/>
    </location>
</feature>
<feature type="region of interest" description="Disordered" evidence="1">
    <location>
        <begin position="327"/>
        <end position="360"/>
    </location>
</feature>
<dbReference type="Proteomes" id="UP000007800">
    <property type="component" value="Unassembled WGS sequence"/>
</dbReference>
<sequence>MSSFNFMLPILDDLTFSDEPEGIVGAATPPATELPEIVLPTSAELFFAVPPVPPKTPKTTKRQKAQALRRKKLAASLREKRADAAARQRDPDYRPLKFKTDYHIAFDSPADDQNDPITPKPSSKANTPVSDRKVSSTARKRSTTYITDDSDSSERPLRSGDESYTPSGKGNKKKTRVEPRTGKRPSIEDASGGTDSSDISEGPHLIRGLLSDSPLVSYPVKRTRLFSIVKPKPTVQERPARRVASQSMYTPLMEFLYKEQTNERNKRRVFMGEEDKIDEEIREISALRKQLEKRILAFESYVVTTGLAADGDIQTYDTIDIPQEVPVSTRAGVKRSRVAHPEGHALQQSNKRKRGRRTGH</sequence>
<dbReference type="AlphaFoldDB" id="C5LV87"/>
<evidence type="ECO:0000256" key="1">
    <source>
        <dbReference type="SAM" id="MobiDB-lite"/>
    </source>
</evidence>
<dbReference type="RefSeq" id="XP_002766608.1">
    <property type="nucleotide sequence ID" value="XM_002766562.1"/>
</dbReference>
<organism evidence="3">
    <name type="scientific">Perkinsus marinus (strain ATCC 50983 / TXsc)</name>
    <dbReference type="NCBI Taxonomy" id="423536"/>
    <lineage>
        <taxon>Eukaryota</taxon>
        <taxon>Sar</taxon>
        <taxon>Alveolata</taxon>
        <taxon>Perkinsozoa</taxon>
        <taxon>Perkinsea</taxon>
        <taxon>Perkinsida</taxon>
        <taxon>Perkinsidae</taxon>
        <taxon>Perkinsus</taxon>
    </lineage>
</organism>
<dbReference type="OMA" id="DYHIAFD"/>
<feature type="compositionally biased region" description="Basic residues" evidence="1">
    <location>
        <begin position="58"/>
        <end position="73"/>
    </location>
</feature>
<feature type="compositionally biased region" description="Polar residues" evidence="1">
    <location>
        <begin position="120"/>
        <end position="129"/>
    </location>
</feature>
<feature type="compositionally biased region" description="Basic and acidic residues" evidence="1">
    <location>
        <begin position="152"/>
        <end position="161"/>
    </location>
</feature>
<gene>
    <name evidence="2" type="ORF">Pmar_PMAR027987</name>
</gene>
<keyword evidence="3" id="KW-1185">Reference proteome</keyword>
<feature type="compositionally biased region" description="Basic and acidic residues" evidence="1">
    <location>
        <begin position="77"/>
        <end position="104"/>
    </location>
</feature>
<proteinExistence type="predicted"/>
<dbReference type="GeneID" id="9045505"/>
<dbReference type="OrthoDB" id="10606338at2759"/>
<name>C5LV87_PERM5</name>
<accession>C5LV87</accession>
<reference evidence="2 3" key="1">
    <citation type="submission" date="2008-07" db="EMBL/GenBank/DDBJ databases">
        <authorList>
            <person name="El-Sayed N."/>
            <person name="Caler E."/>
            <person name="Inman J."/>
            <person name="Amedeo P."/>
            <person name="Hass B."/>
            <person name="Wortman J."/>
        </authorList>
    </citation>
    <scope>NUCLEOTIDE SEQUENCE [LARGE SCALE GENOMIC DNA]</scope>
    <source>
        <strain evidence="3">ATCC 50983 / TXsc</strain>
    </source>
</reference>
<protein>
    <submittedName>
        <fullName evidence="2">Uncharacterized protein</fullName>
    </submittedName>
</protein>